<reference evidence="9 10" key="1">
    <citation type="submission" date="2024-01" db="EMBL/GenBank/DDBJ databases">
        <title>A draft genome for the cacao thread blight pathogen Marasmiellus scandens.</title>
        <authorList>
            <person name="Baruah I.K."/>
            <person name="Leung J."/>
            <person name="Bukari Y."/>
            <person name="Amoako-Attah I."/>
            <person name="Meinhardt L.W."/>
            <person name="Bailey B.A."/>
            <person name="Cohen S.P."/>
        </authorList>
    </citation>
    <scope>NUCLEOTIDE SEQUENCE [LARGE SCALE GENOMIC DNA]</scope>
    <source>
        <strain evidence="9 10">GH-19</strain>
    </source>
</reference>
<dbReference type="PRINTS" id="PR00053">
    <property type="entry name" value="FORKHEAD"/>
</dbReference>
<feature type="coiled-coil region" evidence="6">
    <location>
        <begin position="320"/>
        <end position="410"/>
    </location>
</feature>
<dbReference type="Proteomes" id="UP001498398">
    <property type="component" value="Unassembled WGS sequence"/>
</dbReference>
<gene>
    <name evidence="9" type="ORF">VKT23_005464</name>
</gene>
<evidence type="ECO:0000256" key="6">
    <source>
        <dbReference type="SAM" id="Coils"/>
    </source>
</evidence>
<keyword evidence="3" id="KW-0804">Transcription</keyword>
<keyword evidence="6" id="KW-0175">Coiled coil</keyword>
<comment type="subcellular location">
    <subcellularLocation>
        <location evidence="5">Nucleus</location>
    </subcellularLocation>
</comment>
<evidence type="ECO:0000313" key="9">
    <source>
        <dbReference type="EMBL" id="KAK7465487.1"/>
    </source>
</evidence>
<feature type="compositionally biased region" description="Low complexity" evidence="7">
    <location>
        <begin position="235"/>
        <end position="259"/>
    </location>
</feature>
<dbReference type="Pfam" id="PF00250">
    <property type="entry name" value="Forkhead"/>
    <property type="match status" value="1"/>
</dbReference>
<organism evidence="9 10">
    <name type="scientific">Marasmiellus scandens</name>
    <dbReference type="NCBI Taxonomy" id="2682957"/>
    <lineage>
        <taxon>Eukaryota</taxon>
        <taxon>Fungi</taxon>
        <taxon>Dikarya</taxon>
        <taxon>Basidiomycota</taxon>
        <taxon>Agaricomycotina</taxon>
        <taxon>Agaricomycetes</taxon>
        <taxon>Agaricomycetidae</taxon>
        <taxon>Agaricales</taxon>
        <taxon>Marasmiineae</taxon>
        <taxon>Omphalotaceae</taxon>
        <taxon>Marasmiellus</taxon>
    </lineage>
</organism>
<feature type="DNA-binding region" description="Fork-head" evidence="5">
    <location>
        <begin position="94"/>
        <end position="184"/>
    </location>
</feature>
<sequence length="416" mass="46219">MASLSNLLNPVEGRQRSVRPHLNDGPATMRMPDRTPDPEPPVDASEVPSTPSEISDENSVNDDAMPDAPPANNDHQPHHNCPDTLACLPDTDGRPQHTLPVILRCAILGSPKQRLTIREIYAAMEGKYAYYRTAGPTWKQSVRHHLSLNRLFERQPRPVTDPGFGSYWTVNLAAPPGTKRPRKRGRNKNKKDQPSDKRVRGRPRKNTSPSDSVRVKVSPEVDELLPYDIDPHMPATPSSAPPSASTSAPAPSSAPTSATRVSEDDNMCESEEEIIHPFERRSSLVGLTPYPTISSRSTFQPEFALTQTVVDLDNSPESTIDKLQAEIEELRRQSSDALQLSMRLSEQVAQAHAEANKAKAQLRTIESLLEEEMCKRMEAEKMADDEARLRRKAEEALSDLEKRWSAAQRTSAGQLP</sequence>
<evidence type="ECO:0000256" key="7">
    <source>
        <dbReference type="SAM" id="MobiDB-lite"/>
    </source>
</evidence>
<comment type="caution">
    <text evidence="9">The sequence shown here is derived from an EMBL/GenBank/DDBJ whole genome shotgun (WGS) entry which is preliminary data.</text>
</comment>
<feature type="region of interest" description="Disordered" evidence="7">
    <location>
        <begin position="155"/>
        <end position="269"/>
    </location>
</feature>
<accession>A0ABR1JT27</accession>
<evidence type="ECO:0000259" key="8">
    <source>
        <dbReference type="PROSITE" id="PS50039"/>
    </source>
</evidence>
<feature type="compositionally biased region" description="Basic residues" evidence="7">
    <location>
        <begin position="179"/>
        <end position="189"/>
    </location>
</feature>
<dbReference type="EMBL" id="JBANRG010000006">
    <property type="protein sequence ID" value="KAK7465486.1"/>
    <property type="molecule type" value="Genomic_DNA"/>
</dbReference>
<name>A0ABR1JT27_9AGAR</name>
<dbReference type="PROSITE" id="PS50039">
    <property type="entry name" value="FORK_HEAD_3"/>
    <property type="match status" value="1"/>
</dbReference>
<dbReference type="SMART" id="SM00339">
    <property type="entry name" value="FH"/>
    <property type="match status" value="1"/>
</dbReference>
<evidence type="ECO:0000256" key="5">
    <source>
        <dbReference type="PROSITE-ProRule" id="PRU00089"/>
    </source>
</evidence>
<dbReference type="PANTHER" id="PTHR46078:SF2">
    <property type="entry name" value="FORK-HEAD DOMAIN-CONTAINING PROTEIN"/>
    <property type="match status" value="1"/>
</dbReference>
<dbReference type="SUPFAM" id="SSF46785">
    <property type="entry name" value="Winged helix' DNA-binding domain"/>
    <property type="match status" value="1"/>
</dbReference>
<dbReference type="Gene3D" id="1.10.10.10">
    <property type="entry name" value="Winged helix-like DNA-binding domain superfamily/Winged helix DNA-binding domain"/>
    <property type="match status" value="1"/>
</dbReference>
<proteinExistence type="predicted"/>
<dbReference type="CDD" id="cd00059">
    <property type="entry name" value="FH_FOX"/>
    <property type="match status" value="1"/>
</dbReference>
<feature type="domain" description="Fork-head" evidence="8">
    <location>
        <begin position="94"/>
        <end position="184"/>
    </location>
</feature>
<keyword evidence="4 5" id="KW-0539">Nucleus</keyword>
<dbReference type="InterPro" id="IPR045912">
    <property type="entry name" value="FOXJ2/3-like"/>
</dbReference>
<evidence type="ECO:0000256" key="1">
    <source>
        <dbReference type="ARBA" id="ARBA00023015"/>
    </source>
</evidence>
<dbReference type="EMBL" id="JBANRG010000006">
    <property type="protein sequence ID" value="KAK7465487.1"/>
    <property type="molecule type" value="Genomic_DNA"/>
</dbReference>
<feature type="region of interest" description="Disordered" evidence="7">
    <location>
        <begin position="1"/>
        <end position="78"/>
    </location>
</feature>
<dbReference type="InterPro" id="IPR001766">
    <property type="entry name" value="Fork_head_dom"/>
</dbReference>
<keyword evidence="10" id="KW-1185">Reference proteome</keyword>
<protein>
    <recommendedName>
        <fullName evidence="8">Fork-head domain-containing protein</fullName>
    </recommendedName>
</protein>
<keyword evidence="2 5" id="KW-0238">DNA-binding</keyword>
<evidence type="ECO:0000256" key="3">
    <source>
        <dbReference type="ARBA" id="ARBA00023163"/>
    </source>
</evidence>
<dbReference type="PANTHER" id="PTHR46078">
    <property type="entry name" value="FORKHEAD BOX PROTEIN J2 FAMILY MEMBER"/>
    <property type="match status" value="1"/>
</dbReference>
<evidence type="ECO:0000256" key="4">
    <source>
        <dbReference type="ARBA" id="ARBA00023242"/>
    </source>
</evidence>
<keyword evidence="1" id="KW-0805">Transcription regulation</keyword>
<dbReference type="InterPro" id="IPR036390">
    <property type="entry name" value="WH_DNA-bd_sf"/>
</dbReference>
<dbReference type="InterPro" id="IPR036388">
    <property type="entry name" value="WH-like_DNA-bd_sf"/>
</dbReference>
<evidence type="ECO:0000256" key="2">
    <source>
        <dbReference type="ARBA" id="ARBA00023125"/>
    </source>
</evidence>
<evidence type="ECO:0000313" key="10">
    <source>
        <dbReference type="Proteomes" id="UP001498398"/>
    </source>
</evidence>